<keyword evidence="7" id="KW-0694">RNA-binding</keyword>
<dbReference type="PANTHER" id="PTHR12131">
    <property type="entry name" value="ATP-DEPENDENT RNA AND DNA HELICASE"/>
    <property type="match status" value="1"/>
</dbReference>
<keyword evidence="5" id="KW-0347">Helicase</keyword>
<keyword evidence="13" id="KW-1185">Reference proteome</keyword>
<reference evidence="12" key="2">
    <citation type="submission" date="2025-09" db="UniProtKB">
        <authorList>
            <consortium name="Ensembl"/>
        </authorList>
    </citation>
    <scope>IDENTIFICATION</scope>
</reference>
<dbReference type="Pfam" id="PF00270">
    <property type="entry name" value="DEAD"/>
    <property type="match status" value="1"/>
</dbReference>
<dbReference type="GO" id="GO:0055087">
    <property type="term" value="C:Ski complex"/>
    <property type="evidence" value="ECO:0007669"/>
    <property type="project" value="TreeGrafter"/>
</dbReference>
<reference evidence="12" key="1">
    <citation type="submission" date="2025-08" db="UniProtKB">
        <authorList>
            <consortium name="Ensembl"/>
        </authorList>
    </citation>
    <scope>IDENTIFICATION</scope>
</reference>
<accession>A0A674CRA3</accession>
<dbReference type="PANTHER" id="PTHR12131:SF1">
    <property type="entry name" value="ATP-DEPENDENT RNA HELICASE SUPV3L1, MITOCHONDRIAL-RELATED"/>
    <property type="match status" value="1"/>
</dbReference>
<dbReference type="SMART" id="SM01142">
    <property type="entry name" value="DSHCT"/>
    <property type="match status" value="1"/>
</dbReference>
<evidence type="ECO:0000313" key="13">
    <source>
        <dbReference type="Proteomes" id="UP000472277"/>
    </source>
</evidence>
<organism evidence="12 13">
    <name type="scientific">Salmo trutta</name>
    <name type="common">Brown trout</name>
    <dbReference type="NCBI Taxonomy" id="8032"/>
    <lineage>
        <taxon>Eukaryota</taxon>
        <taxon>Metazoa</taxon>
        <taxon>Chordata</taxon>
        <taxon>Craniata</taxon>
        <taxon>Vertebrata</taxon>
        <taxon>Euteleostomi</taxon>
        <taxon>Actinopterygii</taxon>
        <taxon>Neopterygii</taxon>
        <taxon>Teleostei</taxon>
        <taxon>Protacanthopterygii</taxon>
        <taxon>Salmoniformes</taxon>
        <taxon>Salmonidae</taxon>
        <taxon>Salmoninae</taxon>
        <taxon>Salmo</taxon>
    </lineage>
</organism>
<evidence type="ECO:0000256" key="5">
    <source>
        <dbReference type="ARBA" id="ARBA00022806"/>
    </source>
</evidence>
<evidence type="ECO:0000256" key="1">
    <source>
        <dbReference type="ARBA" id="ARBA00004496"/>
    </source>
</evidence>
<dbReference type="InterPro" id="IPR040801">
    <property type="entry name" value="Ski2_N"/>
</dbReference>
<dbReference type="Pfam" id="PF17911">
    <property type="entry name" value="Ski2_N"/>
    <property type="match status" value="1"/>
</dbReference>
<evidence type="ECO:0000256" key="7">
    <source>
        <dbReference type="ARBA" id="ARBA00022884"/>
    </source>
</evidence>
<feature type="compositionally biased region" description="Polar residues" evidence="9">
    <location>
        <begin position="171"/>
        <end position="180"/>
    </location>
</feature>
<evidence type="ECO:0000313" key="12">
    <source>
        <dbReference type="Ensembl" id="ENSSTUP00000085696.1"/>
    </source>
</evidence>
<evidence type="ECO:0000259" key="11">
    <source>
        <dbReference type="PROSITE" id="PS51194"/>
    </source>
</evidence>
<evidence type="ECO:0000256" key="4">
    <source>
        <dbReference type="ARBA" id="ARBA00022801"/>
    </source>
</evidence>
<dbReference type="InterPro" id="IPR012961">
    <property type="entry name" value="Ski2/MTR4_C"/>
</dbReference>
<dbReference type="Ensembl" id="ENSSTUT00000091155.1">
    <property type="protein sequence ID" value="ENSSTUP00000085696.1"/>
    <property type="gene ID" value="ENSSTUG00000037168.1"/>
</dbReference>
<dbReference type="GO" id="GO:0003723">
    <property type="term" value="F:RNA binding"/>
    <property type="evidence" value="ECO:0007669"/>
    <property type="project" value="UniProtKB-KW"/>
</dbReference>
<dbReference type="GO" id="GO:0005524">
    <property type="term" value="F:ATP binding"/>
    <property type="evidence" value="ECO:0007669"/>
    <property type="project" value="UniProtKB-KW"/>
</dbReference>
<dbReference type="InterPro" id="IPR011545">
    <property type="entry name" value="DEAD/DEAH_box_helicase_dom"/>
</dbReference>
<evidence type="ECO:0000256" key="6">
    <source>
        <dbReference type="ARBA" id="ARBA00022840"/>
    </source>
</evidence>
<keyword evidence="3" id="KW-0547">Nucleotide-binding</keyword>
<dbReference type="InterPro" id="IPR025696">
    <property type="entry name" value="Beta-barrel_MTR4"/>
</dbReference>
<dbReference type="Pfam" id="PF13234">
    <property type="entry name" value="MTR4_beta-barrel"/>
    <property type="match status" value="1"/>
</dbReference>
<feature type="region of interest" description="Disordered" evidence="9">
    <location>
        <begin position="164"/>
        <end position="199"/>
    </location>
</feature>
<feature type="domain" description="Helicase C-terminal" evidence="11">
    <location>
        <begin position="508"/>
        <end position="673"/>
    </location>
</feature>
<dbReference type="AlphaFoldDB" id="A0A674CRA3"/>
<feature type="compositionally biased region" description="Basic and acidic residues" evidence="9">
    <location>
        <begin position="181"/>
        <end position="199"/>
    </location>
</feature>
<feature type="domain" description="Helicase ATP-binding" evidence="10">
    <location>
        <begin position="237"/>
        <end position="393"/>
    </location>
</feature>
<keyword evidence="2" id="KW-0963">Cytoplasm</keyword>
<dbReference type="GeneTree" id="ENSGT00940000158255"/>
<dbReference type="GO" id="GO:0016787">
    <property type="term" value="F:hydrolase activity"/>
    <property type="evidence" value="ECO:0007669"/>
    <property type="project" value="UniProtKB-KW"/>
</dbReference>
<dbReference type="PROSITE" id="PS51194">
    <property type="entry name" value="HELICASE_CTER"/>
    <property type="match status" value="1"/>
</dbReference>
<dbReference type="InterPro" id="IPR001650">
    <property type="entry name" value="Helicase_C-like"/>
</dbReference>
<protein>
    <submittedName>
        <fullName evidence="12">SKI2 subunit of superkiller complex</fullName>
    </submittedName>
</protein>
<keyword evidence="4" id="KW-0378">Hydrolase</keyword>
<dbReference type="GO" id="GO:0003724">
    <property type="term" value="F:RNA helicase activity"/>
    <property type="evidence" value="ECO:0007669"/>
    <property type="project" value="UniProtKB-EC"/>
</dbReference>
<proteinExistence type="predicted"/>
<dbReference type="SMART" id="SM00487">
    <property type="entry name" value="DEXDc"/>
    <property type="match status" value="1"/>
</dbReference>
<comment type="catalytic activity">
    <reaction evidence="8">
        <text>ATP + H2O = ADP + phosphate + H(+)</text>
        <dbReference type="Rhea" id="RHEA:13065"/>
        <dbReference type="ChEBI" id="CHEBI:15377"/>
        <dbReference type="ChEBI" id="CHEBI:15378"/>
        <dbReference type="ChEBI" id="CHEBI:30616"/>
        <dbReference type="ChEBI" id="CHEBI:43474"/>
        <dbReference type="ChEBI" id="CHEBI:456216"/>
        <dbReference type="EC" id="3.6.4.13"/>
    </reaction>
</comment>
<dbReference type="PIRSF" id="PIRSF005198">
    <property type="entry name" value="Antiviral_helicase_SKI2"/>
    <property type="match status" value="1"/>
</dbReference>
<evidence type="ECO:0000259" key="10">
    <source>
        <dbReference type="PROSITE" id="PS51192"/>
    </source>
</evidence>
<keyword evidence="6" id="KW-0067">ATP-binding</keyword>
<dbReference type="Gene3D" id="1.10.3380.30">
    <property type="match status" value="2"/>
</dbReference>
<evidence type="ECO:0000256" key="3">
    <source>
        <dbReference type="ARBA" id="ARBA00022741"/>
    </source>
</evidence>
<dbReference type="FunFam" id="1.10.3380.30:FF:000001">
    <property type="entry name" value="Ski2 ATP-dependent RNA helicase"/>
    <property type="match status" value="1"/>
</dbReference>
<evidence type="ECO:0000256" key="9">
    <source>
        <dbReference type="SAM" id="MobiDB-lite"/>
    </source>
</evidence>
<evidence type="ECO:0000256" key="2">
    <source>
        <dbReference type="ARBA" id="ARBA00022490"/>
    </source>
</evidence>
<dbReference type="FunFam" id="3.40.50.300:FF:000354">
    <property type="entry name" value="ATP-dependent RNA helicase SKI2"/>
    <property type="match status" value="1"/>
</dbReference>
<evidence type="ECO:0000256" key="8">
    <source>
        <dbReference type="ARBA" id="ARBA00047984"/>
    </source>
</evidence>
<dbReference type="InterPro" id="IPR016438">
    <property type="entry name" value="SKI2-like"/>
</dbReference>
<dbReference type="Proteomes" id="UP000472277">
    <property type="component" value="Chromosome 34"/>
</dbReference>
<dbReference type="CDD" id="cd18795">
    <property type="entry name" value="SF2_C_Ski2"/>
    <property type="match status" value="1"/>
</dbReference>
<dbReference type="InterPro" id="IPR027417">
    <property type="entry name" value="P-loop_NTPase"/>
</dbReference>
<dbReference type="Pfam" id="PF00271">
    <property type="entry name" value="Helicase_C"/>
    <property type="match status" value="1"/>
</dbReference>
<dbReference type="InterPro" id="IPR014001">
    <property type="entry name" value="Helicase_ATP-bd"/>
</dbReference>
<dbReference type="SUPFAM" id="SSF52540">
    <property type="entry name" value="P-loop containing nucleoside triphosphate hydrolases"/>
    <property type="match status" value="1"/>
</dbReference>
<dbReference type="Gene3D" id="3.40.50.300">
    <property type="entry name" value="P-loop containing nucleotide triphosphate hydrolases"/>
    <property type="match status" value="2"/>
</dbReference>
<dbReference type="Pfam" id="PF08148">
    <property type="entry name" value="DSHCT"/>
    <property type="match status" value="1"/>
</dbReference>
<name>A0A674CRA3_SALTR</name>
<comment type="subcellular location">
    <subcellularLocation>
        <location evidence="1">Cytoplasm</location>
    </subcellularLocation>
</comment>
<gene>
    <name evidence="12" type="primary">LOC115173404</name>
</gene>
<dbReference type="FunFam" id="3.40.50.300:FF:000447">
    <property type="entry name" value="helicase SKI2W isoform X2"/>
    <property type="match status" value="1"/>
</dbReference>
<dbReference type="SMART" id="SM00490">
    <property type="entry name" value="HELICc"/>
    <property type="match status" value="1"/>
</dbReference>
<dbReference type="InterPro" id="IPR050699">
    <property type="entry name" value="RNA-DNA_Helicase"/>
</dbReference>
<dbReference type="CDD" id="cd18027">
    <property type="entry name" value="DEXHc_SKIV2L"/>
    <property type="match status" value="1"/>
</dbReference>
<dbReference type="GO" id="GO:0070478">
    <property type="term" value="P:nuclear-transcribed mRNA catabolic process, 3'-5' exonucleolytic nonsense-mediated decay"/>
    <property type="evidence" value="ECO:0007669"/>
    <property type="project" value="TreeGrafter"/>
</dbReference>
<dbReference type="PROSITE" id="PS51192">
    <property type="entry name" value="HELICASE_ATP_BIND_1"/>
    <property type="match status" value="1"/>
</dbReference>
<sequence>MSLSIDLPPVGPTDLPLSLLEMGCSGRFELITHPQPNDQTLYPQSTLPHGLPPTSVGLETEVERRFLRDPAWLPIHDTDCLQVFIPKGLIHILLCYNTGISAKNSMSLQRPPNPNPSESLRGSNTNYPFLPVTYLFPFTSGLLTVPPGLKVGMDFSDKGLNGHALHDQKYDSPSTPGTTSTEKKDGGTTKPGKGHEEKKRWAIPVDITSPCDDFYKRIPNPAFKYPFELDMFQKQAVLRLEAHESVFVAAHTSAGKTVVAEYAIALSQKHMTRTIYTSPIKALSNQKFRDFKTTFGDVGLLTGDVQLSPEASCLIMTTEILRSMLYNGSEVIRDLEWVIFDEVHYINDAERGVVWEEVLIMLPDHVSIILLSATVPNAVEFSEWIGRIKKKHIYVISTAKRPVPLEHYLYTGNSTKTQKELFLLLDPIGNFQTKGYYSAIDAKKERTSKHAQSFGTKNASQKTTPNQDRAVWLSLLHFLSQRQQTPVVAFTFSRTRCDDNARSLASMDLTSSGEKSEIHSFFQKSLSRLRGGDRQLPQILLMRDLLKRGIAVHHSGILPILKEVIEMLFSRGLVKVLFATETFAMGVNMPARTVVFDSIRKHDGTGFRNLLPGEYIQMAGRAGRRGLDATGTVIILCKSGVHDMGDLHVMMLGKPTVLQSQFRLTYTMILNLLRVEALRVTDMMRRSFSESHRDTQAHEQQIGQLKQTLSSLPPLDTEGQLSDLLPYYYTVTELRITAEALQCAVLGSVNGLKALSVGRVVVVNNKQHFNALGVLLQVSSDSVNRTFTALVICEKGNEEGGGDNPNASAFPHLYNTALFLPEGPCSHTVQKLKLQDVSAITVKTLKVIPDRIIDNYNKRQQPRFRLDPPGQAISTATQELLRLAEANPGGVVTLDAVNDLQLKSVDVVEGTMRLRVLQDSLKDFNCIHSPTFSEQVCFLRVQERMSVQEELDKLLFLISDQSLSLLPEYHQRIKVLQSLQYVDNSGAVQLKGRVACQISSHELLLTELLFENALSPLAPEESAALLSCLVFQQKTQGIERVLAVAQRIGELQRDCGITQTAEEFVGQFKFGLTEVVYCWARGMPFAEIAQLTDVQEGTVVRCIQRLDEVLKEVRQAARIVGDSVLGSKMEKASLAIRRDIVFTASLYTH</sequence>